<feature type="non-terminal residue" evidence="2">
    <location>
        <position position="1"/>
    </location>
</feature>
<feature type="compositionally biased region" description="Polar residues" evidence="1">
    <location>
        <begin position="61"/>
        <end position="73"/>
    </location>
</feature>
<proteinExistence type="predicted"/>
<evidence type="ECO:0000313" key="2">
    <source>
        <dbReference type="EMBL" id="GAH83321.1"/>
    </source>
</evidence>
<reference evidence="2" key="1">
    <citation type="journal article" date="2014" name="Front. Microbiol.">
        <title>High frequency of phylogenetically diverse reductive dehalogenase-homologous genes in deep subseafloor sedimentary metagenomes.</title>
        <authorList>
            <person name="Kawai M."/>
            <person name="Futagami T."/>
            <person name="Toyoda A."/>
            <person name="Takaki Y."/>
            <person name="Nishi S."/>
            <person name="Hori S."/>
            <person name="Arai W."/>
            <person name="Tsubouchi T."/>
            <person name="Morono Y."/>
            <person name="Uchiyama I."/>
            <person name="Ito T."/>
            <person name="Fujiyama A."/>
            <person name="Inagaki F."/>
            <person name="Takami H."/>
        </authorList>
    </citation>
    <scope>NUCLEOTIDE SEQUENCE</scope>
    <source>
        <strain evidence="2">Expedition CK06-06</strain>
    </source>
</reference>
<comment type="caution">
    <text evidence="2">The sequence shown here is derived from an EMBL/GenBank/DDBJ whole genome shotgun (WGS) entry which is preliminary data.</text>
</comment>
<sequence>SHGLLKRLLDEQCRNVRSAARSSDLPGEVVKDPVAPAEGDADARETPVPVVVKDAKEVRSDSLQTPHDPSLTYSGRKGKGEEVQLAETCGNGEKPEVITYAEVTRSCDSDEGATVPAVDDLARRGIGPKELLTDTNYGSTENAIECEKRGVELVSPVPGPKVEEPAADGDEARPVKKADFQVRHDPLCGT</sequence>
<evidence type="ECO:0008006" key="3">
    <source>
        <dbReference type="Google" id="ProtNLM"/>
    </source>
</evidence>
<dbReference type="EMBL" id="BARU01036998">
    <property type="protein sequence ID" value="GAH83321.1"/>
    <property type="molecule type" value="Genomic_DNA"/>
</dbReference>
<dbReference type="AlphaFoldDB" id="X1ILK7"/>
<gene>
    <name evidence="2" type="ORF">S03H2_57701</name>
</gene>
<feature type="region of interest" description="Disordered" evidence="1">
    <location>
        <begin position="17"/>
        <end position="79"/>
    </location>
</feature>
<name>X1ILK7_9ZZZZ</name>
<organism evidence="2">
    <name type="scientific">marine sediment metagenome</name>
    <dbReference type="NCBI Taxonomy" id="412755"/>
    <lineage>
        <taxon>unclassified sequences</taxon>
        <taxon>metagenomes</taxon>
        <taxon>ecological metagenomes</taxon>
    </lineage>
</organism>
<protein>
    <recommendedName>
        <fullName evidence="3">Transposase IS4-like domain-containing protein</fullName>
    </recommendedName>
</protein>
<feature type="compositionally biased region" description="Basic and acidic residues" evidence="1">
    <location>
        <begin position="170"/>
        <end position="190"/>
    </location>
</feature>
<accession>X1ILK7</accession>
<feature type="region of interest" description="Disordered" evidence="1">
    <location>
        <begin position="155"/>
        <end position="190"/>
    </location>
</feature>
<evidence type="ECO:0000256" key="1">
    <source>
        <dbReference type="SAM" id="MobiDB-lite"/>
    </source>
</evidence>